<sequence length="539" mass="61784">MDDLSDQFADETLAINQQRLETLKGFDVDALDAQAKLSHRLFKILTQRDIDGEKWRHYSYPINQMFGWQQQIPSFLINIHRVTQPSDIEAYISRLEGVTGLMDQILANVKKSEELGVVPPRFVYPLVIEASRNVITGAPFDESGENSALWDDFNEKLASLDLSEDEATALREQARDALLTSVQPAYERLITELERQEQIATTDDGVWKLPNGEAYYNDRLQNYTTTDLSAAEIHQIGLDNVARIHEEMLGIMKQVGFEGDLQDFFEFIRTDNRFTYPNTDEGRARYLNEAKALIDQMREKLPDYFGILPKADMVVKRVEPFREKAAGKAFYQQPALDGSRPGTYYANLYDMTDMPIYQMEALAYHEGIPGHHMQIAISQELEGVPMFQRMARFTAYTEGWGLYSEYLPKEMGFYEDPYSDFGRLAMELWRAARLVVDTGLHDKKWTREEAIDYLRTNTPNPEGDLSKAIERYIVMPGQATAYMIGKEKILSLREEAREALGDAFDIRGYHDEVLKDGPLPLDILEEKINGWVEARKTAG</sequence>
<dbReference type="Proteomes" id="UP000324996">
    <property type="component" value="Unassembled WGS sequence"/>
</dbReference>
<dbReference type="PANTHER" id="PTHR33361">
    <property type="entry name" value="GLR0591 PROTEIN"/>
    <property type="match status" value="1"/>
</dbReference>
<dbReference type="Pfam" id="PF05960">
    <property type="entry name" value="DUF885"/>
    <property type="match status" value="1"/>
</dbReference>
<dbReference type="PANTHER" id="PTHR33361:SF16">
    <property type="entry name" value="DUF885 DOMAIN-CONTAINING PROTEIN"/>
    <property type="match status" value="1"/>
</dbReference>
<evidence type="ECO:0008006" key="3">
    <source>
        <dbReference type="Google" id="ProtNLM"/>
    </source>
</evidence>
<protein>
    <recommendedName>
        <fullName evidence="3">DUF885 domain-containing protein</fullName>
    </recommendedName>
</protein>
<name>A0A5A7N434_9PROT</name>
<reference evidence="1 2" key="1">
    <citation type="submission" date="2019-09" db="EMBL/GenBank/DDBJ databases">
        <title>NBRP : Genome information of microbial organism related human and environment.</title>
        <authorList>
            <person name="Hattori M."/>
            <person name="Oshima K."/>
            <person name="Inaba H."/>
            <person name="Suda W."/>
            <person name="Sakamoto M."/>
            <person name="Iino T."/>
            <person name="Kitahara M."/>
            <person name="Oshida Y."/>
            <person name="Iida T."/>
            <person name="Kudo T."/>
            <person name="Itoh T."/>
            <person name="Ohkuma M."/>
        </authorList>
    </citation>
    <scope>NUCLEOTIDE SEQUENCE [LARGE SCALE GENOMIC DNA]</scope>
    <source>
        <strain evidence="1 2">Q-1</strain>
    </source>
</reference>
<dbReference type="EMBL" id="BKCN01000002">
    <property type="protein sequence ID" value="GER03021.1"/>
    <property type="molecule type" value="Genomic_DNA"/>
</dbReference>
<dbReference type="AlphaFoldDB" id="A0A5A7N434"/>
<comment type="caution">
    <text evidence="1">The sequence shown here is derived from an EMBL/GenBank/DDBJ whole genome shotgun (WGS) entry which is preliminary data.</text>
</comment>
<dbReference type="InterPro" id="IPR010281">
    <property type="entry name" value="DUF885"/>
</dbReference>
<proteinExistence type="predicted"/>
<organism evidence="1 2">
    <name type="scientific">Iodidimonas nitroreducens</name>
    <dbReference type="NCBI Taxonomy" id="1236968"/>
    <lineage>
        <taxon>Bacteria</taxon>
        <taxon>Pseudomonadati</taxon>
        <taxon>Pseudomonadota</taxon>
        <taxon>Alphaproteobacteria</taxon>
        <taxon>Iodidimonadales</taxon>
        <taxon>Iodidimonadaceae</taxon>
        <taxon>Iodidimonas</taxon>
    </lineage>
</organism>
<keyword evidence="2" id="KW-1185">Reference proteome</keyword>
<evidence type="ECO:0000313" key="2">
    <source>
        <dbReference type="Proteomes" id="UP000324996"/>
    </source>
</evidence>
<evidence type="ECO:0000313" key="1">
    <source>
        <dbReference type="EMBL" id="GER03021.1"/>
    </source>
</evidence>
<accession>A0A5A7N434</accession>
<gene>
    <name evidence="1" type="ORF">JCM17846_07030</name>
</gene>